<dbReference type="InterPro" id="IPR011008">
    <property type="entry name" value="Dimeric_a/b-barrel"/>
</dbReference>
<dbReference type="EMBL" id="BKAJ01000038">
    <property type="protein sequence ID" value="GEP55429.1"/>
    <property type="molecule type" value="Genomic_DNA"/>
</dbReference>
<gene>
    <name evidence="2" type="ORF">RSO01_25950</name>
</gene>
<reference evidence="2 3" key="1">
    <citation type="submission" date="2019-07" db="EMBL/GenBank/DDBJ databases">
        <title>Whole genome shotgun sequence of Reyranella soli NBRC 108950.</title>
        <authorList>
            <person name="Hosoyama A."/>
            <person name="Uohara A."/>
            <person name="Ohji S."/>
            <person name="Ichikawa N."/>
        </authorList>
    </citation>
    <scope>NUCLEOTIDE SEQUENCE [LARGE SCALE GENOMIC DNA]</scope>
    <source>
        <strain evidence="2 3">NBRC 108950</strain>
    </source>
</reference>
<dbReference type="OrthoDB" id="1494254at2"/>
<proteinExistence type="predicted"/>
<dbReference type="AlphaFoldDB" id="A0A512N8X0"/>
<dbReference type="PANTHER" id="PTHR40057">
    <property type="entry name" value="SLR1162 PROTEIN"/>
    <property type="match status" value="1"/>
</dbReference>
<keyword evidence="1" id="KW-0472">Membrane</keyword>
<keyword evidence="1" id="KW-1133">Transmembrane helix</keyword>
<dbReference type="InterPro" id="IPR038762">
    <property type="entry name" value="ABM_predict"/>
</dbReference>
<feature type="transmembrane region" description="Helical" evidence="1">
    <location>
        <begin position="283"/>
        <end position="307"/>
    </location>
</feature>
<evidence type="ECO:0000313" key="2">
    <source>
        <dbReference type="EMBL" id="GEP55429.1"/>
    </source>
</evidence>
<accession>A0A512N8X0</accession>
<protein>
    <submittedName>
        <fullName evidence="2">Antibiotic biosynthesis monooxygenase</fullName>
    </submittedName>
</protein>
<dbReference type="RefSeq" id="WP_147149519.1">
    <property type="nucleotide sequence ID" value="NZ_BKAJ01000038.1"/>
</dbReference>
<evidence type="ECO:0000256" key="1">
    <source>
        <dbReference type="SAM" id="Phobius"/>
    </source>
</evidence>
<keyword evidence="2" id="KW-0503">Monooxygenase</keyword>
<name>A0A512N8X0_9HYPH</name>
<organism evidence="2 3">
    <name type="scientific">Reyranella soli</name>
    <dbReference type="NCBI Taxonomy" id="1230389"/>
    <lineage>
        <taxon>Bacteria</taxon>
        <taxon>Pseudomonadati</taxon>
        <taxon>Pseudomonadota</taxon>
        <taxon>Alphaproteobacteria</taxon>
        <taxon>Hyphomicrobiales</taxon>
        <taxon>Reyranellaceae</taxon>
        <taxon>Reyranella</taxon>
    </lineage>
</organism>
<dbReference type="GO" id="GO:0004497">
    <property type="term" value="F:monooxygenase activity"/>
    <property type="evidence" value="ECO:0007669"/>
    <property type="project" value="UniProtKB-KW"/>
</dbReference>
<keyword evidence="3" id="KW-1185">Reference proteome</keyword>
<dbReference type="Proteomes" id="UP000321058">
    <property type="component" value="Unassembled WGS sequence"/>
</dbReference>
<feature type="transmembrane region" description="Helical" evidence="1">
    <location>
        <begin position="248"/>
        <end position="271"/>
    </location>
</feature>
<dbReference type="Gene3D" id="3.30.70.100">
    <property type="match status" value="2"/>
</dbReference>
<keyword evidence="1" id="KW-0812">Transmembrane</keyword>
<feature type="transmembrane region" description="Helical" evidence="1">
    <location>
        <begin position="218"/>
        <end position="236"/>
    </location>
</feature>
<dbReference type="SUPFAM" id="SSF54909">
    <property type="entry name" value="Dimeric alpha+beta barrel"/>
    <property type="match status" value="2"/>
</dbReference>
<comment type="caution">
    <text evidence="2">The sequence shown here is derived from an EMBL/GenBank/DDBJ whole genome shotgun (WGS) entry which is preliminary data.</text>
</comment>
<evidence type="ECO:0000313" key="3">
    <source>
        <dbReference type="Proteomes" id="UP000321058"/>
    </source>
</evidence>
<dbReference type="PANTHER" id="PTHR40057:SF1">
    <property type="entry name" value="SLR1162 PROTEIN"/>
    <property type="match status" value="1"/>
</dbReference>
<keyword evidence="2" id="KW-0560">Oxidoreductase</keyword>
<sequence>MTVSIVTQTSVRPERSEDFARWQGETSNMVSSFPGFVEQRLMPPNPPLQVDWVILQRFHTMEDAQRWLASSERQTRIEGAAPFLIGRDDVHIVRDDEGGRKPAPVSAVISTQVKPGKEAEYRIWERKIAAAQSKAPGLQGYRFEPPVPGIQDDYVAILRFDTQANLQAWLDSPVRKQLIEEAEPLTEEFHARVGTGFEQWFRDESSGGGTLSVWKMDFIVLLLLYPIVFLWGVWFGTPILQNKLNLPWAVNLFIGNIFSVALTGFGVPWVANRMGWWMFPKGNVLRANLLGAGLICAAYAISIWVFWKFF</sequence>